<keyword evidence="2" id="KW-1185">Reference proteome</keyword>
<name>A0ABV7JTX7_9ALTE</name>
<proteinExistence type="predicted"/>
<gene>
    <name evidence="1" type="ORF">ACFOEW_02415</name>
</gene>
<protein>
    <submittedName>
        <fullName evidence="1">Uncharacterized protein</fullName>
    </submittedName>
</protein>
<dbReference type="RefSeq" id="WP_377907569.1">
    <property type="nucleotide sequence ID" value="NZ_JBHRSX010000007.1"/>
</dbReference>
<accession>A0ABV7JTX7</accession>
<evidence type="ECO:0000313" key="2">
    <source>
        <dbReference type="Proteomes" id="UP001595477"/>
    </source>
</evidence>
<sequence>MQPSLARKPDSLAEWANFYADWYNTTLRKVNEAVSTTEQNLRHVAEMQGRELLAYNEIDPNDPSDQANYFLNEGAEARMFAGFERQLVIANTFVAYQNALGNTPNKAVTDRVAYIEQMRQRYSALLDKIVGERGLPPAKSTDAELMRIAEAILANPKYQFGRHGPVVITTENIVQREKELSEEEYNDIDISLAGEITLTGTKTTWHYRWDEFKFATPILDDQSGKWYLWWITAKNFHSGASNTPIGKWVSGSATKGGVILETNF</sequence>
<dbReference type="EMBL" id="JBHRSX010000007">
    <property type="protein sequence ID" value="MFC3200672.1"/>
    <property type="molecule type" value="Genomic_DNA"/>
</dbReference>
<organism evidence="1 2">
    <name type="scientific">Alteromonas oceani</name>
    <dbReference type="NCBI Taxonomy" id="2071609"/>
    <lineage>
        <taxon>Bacteria</taxon>
        <taxon>Pseudomonadati</taxon>
        <taxon>Pseudomonadota</taxon>
        <taxon>Gammaproteobacteria</taxon>
        <taxon>Alteromonadales</taxon>
        <taxon>Alteromonadaceae</taxon>
        <taxon>Alteromonas/Salinimonas group</taxon>
        <taxon>Alteromonas</taxon>
    </lineage>
</organism>
<evidence type="ECO:0000313" key="1">
    <source>
        <dbReference type="EMBL" id="MFC3200672.1"/>
    </source>
</evidence>
<reference evidence="2" key="1">
    <citation type="journal article" date="2019" name="Int. J. Syst. Evol. Microbiol.">
        <title>The Global Catalogue of Microorganisms (GCM) 10K type strain sequencing project: providing services to taxonomists for standard genome sequencing and annotation.</title>
        <authorList>
            <consortium name="The Broad Institute Genomics Platform"/>
            <consortium name="The Broad Institute Genome Sequencing Center for Infectious Disease"/>
            <person name="Wu L."/>
            <person name="Ma J."/>
        </authorList>
    </citation>
    <scope>NUCLEOTIDE SEQUENCE [LARGE SCALE GENOMIC DNA]</scope>
    <source>
        <strain evidence="2">KCTC 52449</strain>
    </source>
</reference>
<comment type="caution">
    <text evidence="1">The sequence shown here is derived from an EMBL/GenBank/DDBJ whole genome shotgun (WGS) entry which is preliminary data.</text>
</comment>
<dbReference type="Proteomes" id="UP001595477">
    <property type="component" value="Unassembled WGS sequence"/>
</dbReference>